<keyword evidence="6" id="KW-0539">Nucleus</keyword>
<dbReference type="CDD" id="cd14707">
    <property type="entry name" value="bZIP_plant_BZIP46"/>
    <property type="match status" value="1"/>
</dbReference>
<feature type="domain" description="BZIP" evidence="9">
    <location>
        <begin position="221"/>
        <end position="266"/>
    </location>
</feature>
<dbReference type="Gene3D" id="1.20.5.170">
    <property type="match status" value="1"/>
</dbReference>
<dbReference type="InterPro" id="IPR046347">
    <property type="entry name" value="bZIP_sf"/>
</dbReference>
<dbReference type="SUPFAM" id="SSF57959">
    <property type="entry name" value="Leucine zipper domain"/>
    <property type="match status" value="1"/>
</dbReference>
<evidence type="ECO:0000256" key="7">
    <source>
        <dbReference type="SAM" id="Coils"/>
    </source>
</evidence>
<comment type="subcellular location">
    <subcellularLocation>
        <location evidence="1">Nucleus</location>
    </subcellularLocation>
</comment>
<evidence type="ECO:0000256" key="5">
    <source>
        <dbReference type="ARBA" id="ARBA00023163"/>
    </source>
</evidence>
<evidence type="ECO:0000313" key="11">
    <source>
        <dbReference type="EMBL" id="BAD62356.1"/>
    </source>
</evidence>
<dbReference type="InterPro" id="IPR004827">
    <property type="entry name" value="bZIP"/>
</dbReference>
<keyword evidence="2" id="KW-0938">Abscisic acid signaling pathway</keyword>
<dbReference type="EMBL" id="AP006065">
    <property type="protein sequence ID" value="BAD62356.1"/>
    <property type="molecule type" value="Genomic_DNA"/>
</dbReference>
<evidence type="ECO:0000256" key="1">
    <source>
        <dbReference type="ARBA" id="ARBA00004123"/>
    </source>
</evidence>
<proteinExistence type="predicted"/>
<evidence type="ECO:0000259" key="9">
    <source>
        <dbReference type="PROSITE" id="PS50217"/>
    </source>
</evidence>
<reference evidence="12" key="3">
    <citation type="journal article" date="2005" name="Nature">
        <title>The map-based sequence of the rice genome.</title>
        <authorList>
            <consortium name="International rice genome sequencing project (IRGSP)"/>
            <person name="Matsumoto T."/>
            <person name="Wu J."/>
            <person name="Kanamori H."/>
            <person name="Katayose Y."/>
            <person name="Fujisawa M."/>
            <person name="Namiki N."/>
            <person name="Mizuno H."/>
            <person name="Yamamoto K."/>
            <person name="Antonio B.A."/>
            <person name="Baba T."/>
            <person name="Sakata K."/>
            <person name="Nagamura Y."/>
            <person name="Aoki H."/>
            <person name="Arikawa K."/>
            <person name="Arita K."/>
            <person name="Bito T."/>
            <person name="Chiden Y."/>
            <person name="Fujitsuka N."/>
            <person name="Fukunaka R."/>
            <person name="Hamada M."/>
            <person name="Harada C."/>
            <person name="Hayashi A."/>
            <person name="Hijishita S."/>
            <person name="Honda M."/>
            <person name="Hosokawa S."/>
            <person name="Ichikawa Y."/>
            <person name="Idonuma A."/>
            <person name="Iijima M."/>
            <person name="Ikeda M."/>
            <person name="Ikeno M."/>
            <person name="Ito K."/>
            <person name="Ito S."/>
            <person name="Ito T."/>
            <person name="Ito Y."/>
            <person name="Ito Y."/>
            <person name="Iwabuchi A."/>
            <person name="Kamiya K."/>
            <person name="Karasawa W."/>
            <person name="Kurita K."/>
            <person name="Katagiri S."/>
            <person name="Kikuta A."/>
            <person name="Kobayashi H."/>
            <person name="Kobayashi N."/>
            <person name="Machita K."/>
            <person name="Maehara T."/>
            <person name="Masukawa M."/>
            <person name="Mizubayashi T."/>
            <person name="Mukai Y."/>
            <person name="Nagasaki H."/>
            <person name="Nagata Y."/>
            <person name="Naito S."/>
            <person name="Nakashima M."/>
            <person name="Nakama Y."/>
            <person name="Nakamichi Y."/>
            <person name="Nakamura M."/>
            <person name="Meguro A."/>
            <person name="Negishi M."/>
            <person name="Ohta I."/>
            <person name="Ohta T."/>
            <person name="Okamoto M."/>
            <person name="Ono N."/>
            <person name="Saji S."/>
            <person name="Sakaguchi M."/>
            <person name="Sakai K."/>
            <person name="Shibata M."/>
            <person name="Shimokawa T."/>
            <person name="Song J."/>
            <person name="Takazaki Y."/>
            <person name="Terasawa K."/>
            <person name="Tsugane M."/>
            <person name="Tsuji K."/>
            <person name="Ueda S."/>
            <person name="Waki K."/>
            <person name="Yamagata H."/>
            <person name="Yamamoto M."/>
            <person name="Yamamoto S."/>
            <person name="Yamane H."/>
            <person name="Yoshiki S."/>
            <person name="Yoshihara R."/>
            <person name="Yukawa K."/>
            <person name="Zhong H."/>
            <person name="Yano M."/>
            <person name="Yuan Q."/>
            <person name="Ouyang S."/>
            <person name="Liu J."/>
            <person name="Jones K.M."/>
            <person name="Gansberger K."/>
            <person name="Moffat K."/>
            <person name="Hill J."/>
            <person name="Bera J."/>
            <person name="Fadrosh D."/>
            <person name="Jin S."/>
            <person name="Johri S."/>
            <person name="Kim M."/>
            <person name="Overton L."/>
            <person name="Reardon M."/>
            <person name="Tsitrin T."/>
            <person name="Vuong H."/>
            <person name="Weaver B."/>
            <person name="Ciecko A."/>
            <person name="Tallon L."/>
            <person name="Jackson J."/>
            <person name="Pai G."/>
            <person name="Aken S.V."/>
            <person name="Utterback T."/>
            <person name="Reidmuller S."/>
            <person name="Feldblyum T."/>
            <person name="Hsiao J."/>
            <person name="Zismann V."/>
            <person name="Iobst S."/>
            <person name="de Vazeille A.R."/>
            <person name="Buell C.R."/>
            <person name="Ying K."/>
            <person name="Li Y."/>
            <person name="Lu T."/>
            <person name="Huang Y."/>
            <person name="Zhao Q."/>
            <person name="Feng Q."/>
            <person name="Zhang L."/>
            <person name="Zhu J."/>
            <person name="Weng Q."/>
            <person name="Mu J."/>
            <person name="Lu Y."/>
            <person name="Fan D."/>
            <person name="Liu Y."/>
            <person name="Guan J."/>
            <person name="Zhang Y."/>
            <person name="Yu S."/>
            <person name="Liu X."/>
            <person name="Zhang Y."/>
            <person name="Hong G."/>
            <person name="Han B."/>
            <person name="Choisne N."/>
            <person name="Demange N."/>
            <person name="Orjeda G."/>
            <person name="Samain S."/>
            <person name="Cattolico L."/>
            <person name="Pelletier E."/>
            <person name="Couloux A."/>
            <person name="Segurens B."/>
            <person name="Wincker P."/>
            <person name="D'Hont A."/>
            <person name="Scarpelli C."/>
            <person name="Weissenbach J."/>
            <person name="Salanoubat M."/>
            <person name="Quetier F."/>
            <person name="Yu Y."/>
            <person name="Kim H.R."/>
            <person name="Rambo T."/>
            <person name="Currie J."/>
            <person name="Collura K."/>
            <person name="Luo M."/>
            <person name="Yang T."/>
            <person name="Ammiraju J.S.S."/>
            <person name="Engler F."/>
            <person name="Soderlund C."/>
            <person name="Wing R.A."/>
            <person name="Palmer L.E."/>
            <person name="de la Bastide M."/>
            <person name="Spiegel L."/>
            <person name="Nascimento L."/>
            <person name="Zutavern T."/>
            <person name="O'Shaughnessy A."/>
            <person name="Dike S."/>
            <person name="Dedhia N."/>
            <person name="Preston R."/>
            <person name="Balija V."/>
            <person name="McCombie W.R."/>
            <person name="Chow T."/>
            <person name="Chen H."/>
            <person name="Chung M."/>
            <person name="Chen C."/>
            <person name="Shaw J."/>
            <person name="Wu H."/>
            <person name="Hsiao K."/>
            <person name="Chao Y."/>
            <person name="Chu M."/>
            <person name="Cheng C."/>
            <person name="Hour A."/>
            <person name="Lee P."/>
            <person name="Lin S."/>
            <person name="Lin Y."/>
            <person name="Liou J."/>
            <person name="Liu S."/>
            <person name="Hsing Y."/>
            <person name="Raghuvanshi S."/>
            <person name="Mohanty A."/>
            <person name="Bharti A.K."/>
            <person name="Gaur A."/>
            <person name="Gupta V."/>
            <person name="Kumar D."/>
            <person name="Ravi V."/>
            <person name="Vij S."/>
            <person name="Kapur A."/>
            <person name="Khurana P."/>
            <person name="Khurana P."/>
            <person name="Khurana J.P."/>
            <person name="Tyagi A.K."/>
            <person name="Gaikwad K."/>
            <person name="Singh A."/>
            <person name="Dalal V."/>
            <person name="Srivastava S."/>
            <person name="Dixit A."/>
            <person name="Pal A.K."/>
            <person name="Ghazi I.A."/>
            <person name="Yadav M."/>
            <person name="Pandit A."/>
            <person name="Bhargava A."/>
            <person name="Sureshbabu K."/>
            <person name="Batra K."/>
            <person name="Sharma T.R."/>
            <person name="Mohapatra T."/>
            <person name="Singh N.K."/>
            <person name="Messing J."/>
            <person name="Nelson A.B."/>
            <person name="Fuks G."/>
            <person name="Kavchok S."/>
            <person name="Keizer G."/>
            <person name="Linton E."/>
            <person name="Llaca V."/>
            <person name="Song R."/>
            <person name="Tanyolac B."/>
            <person name="Young S."/>
            <person name="Ho-Il K."/>
            <person name="Hahn J.H."/>
            <person name="Sangsakoo G."/>
            <person name="Vanavichit A."/>
            <person name="de Mattos Luiz.A.T."/>
            <person name="Zimmer P.D."/>
            <person name="Malone G."/>
            <person name="Dellagostin O."/>
            <person name="de Oliveira A.C."/>
            <person name="Bevan M."/>
            <person name="Bancroft I."/>
            <person name="Minx P."/>
            <person name="Cordum H."/>
            <person name="Wilson R."/>
            <person name="Cheng Z."/>
            <person name="Jin W."/>
            <person name="Jiang J."/>
            <person name="Leong S.A."/>
            <person name="Iwama H."/>
            <person name="Gojobori T."/>
            <person name="Itoh T."/>
            <person name="Niimura Y."/>
            <person name="Fujii Y."/>
            <person name="Habara T."/>
            <person name="Sakai H."/>
            <person name="Sato Y."/>
            <person name="Wilson G."/>
            <person name="Kumar K."/>
            <person name="McCouch S."/>
            <person name="Juretic N."/>
            <person name="Hoen D."/>
            <person name="Wright S."/>
            <person name="Bruskiewich R."/>
            <person name="Bureau T."/>
            <person name="Miyao A."/>
            <person name="Hirochika H."/>
            <person name="Nishikawa T."/>
            <person name="Kadowaki K."/>
            <person name="Sugiura M."/>
            <person name="Burr B."/>
            <person name="Sasaki T."/>
        </authorList>
    </citation>
    <scope>NUCLEOTIDE SEQUENCE [LARGE SCALE GENOMIC DNA]</scope>
    <source>
        <strain evidence="12">cv. Nipponbare</strain>
    </source>
</reference>
<dbReference type="GO" id="GO:0003677">
    <property type="term" value="F:DNA binding"/>
    <property type="evidence" value="ECO:0007669"/>
    <property type="project" value="UniProtKB-KW"/>
</dbReference>
<accession>Q5Z4H6</accession>
<dbReference type="GO" id="GO:0009738">
    <property type="term" value="P:abscisic acid-activated signaling pathway"/>
    <property type="evidence" value="ECO:0007669"/>
    <property type="project" value="UniProtKB-KW"/>
</dbReference>
<evidence type="ECO:0000256" key="3">
    <source>
        <dbReference type="ARBA" id="ARBA00023015"/>
    </source>
</evidence>
<dbReference type="FunFam" id="1.20.5.170:FF:000096">
    <property type="entry name" value="BZIP transcription factor bZIP46"/>
    <property type="match status" value="1"/>
</dbReference>
<dbReference type="SMART" id="SM00338">
    <property type="entry name" value="BRLZ"/>
    <property type="match status" value="1"/>
</dbReference>
<evidence type="ECO:0000256" key="8">
    <source>
        <dbReference type="SAM" id="MobiDB-lite"/>
    </source>
</evidence>
<dbReference type="InterPro" id="IPR043452">
    <property type="entry name" value="BZIP46-like"/>
</dbReference>
<reference evidence="11" key="2">
    <citation type="submission" date="2002-12" db="EMBL/GenBank/DDBJ databases">
        <title>Oryza sativa nipponbare(GA3) genomic DNA, chromosome 6, BAC clone:OSJNBa0076I16.</title>
        <authorList>
            <person name="Sasaki T."/>
            <person name="Matsumoto T."/>
            <person name="Katayose Y."/>
        </authorList>
    </citation>
    <scope>NUCLEOTIDE SEQUENCE</scope>
</reference>
<dbReference type="GO" id="GO:0045893">
    <property type="term" value="P:positive regulation of DNA-templated transcription"/>
    <property type="evidence" value="ECO:0007669"/>
    <property type="project" value="InterPro"/>
</dbReference>
<gene>
    <name evidence="11" type="ORF">OSJNBa0076I16.14</name>
    <name evidence="10" type="ORF">P0541C02.37</name>
</gene>
<evidence type="ECO:0000256" key="6">
    <source>
        <dbReference type="ARBA" id="ARBA00023242"/>
    </source>
</evidence>
<dbReference type="Pfam" id="PF00170">
    <property type="entry name" value="bZIP_1"/>
    <property type="match status" value="1"/>
</dbReference>
<evidence type="ECO:0000256" key="4">
    <source>
        <dbReference type="ARBA" id="ARBA00023125"/>
    </source>
</evidence>
<dbReference type="GO" id="GO:0005634">
    <property type="term" value="C:nucleus"/>
    <property type="evidence" value="ECO:0007669"/>
    <property type="project" value="UniProtKB-SubCell"/>
</dbReference>
<name>Q5Z4H6_ORYSJ</name>
<organism evidence="11 12">
    <name type="scientific">Oryza sativa subsp. japonica</name>
    <name type="common">Rice</name>
    <dbReference type="NCBI Taxonomy" id="39947"/>
    <lineage>
        <taxon>Eukaryota</taxon>
        <taxon>Viridiplantae</taxon>
        <taxon>Streptophyta</taxon>
        <taxon>Embryophyta</taxon>
        <taxon>Tracheophyta</taxon>
        <taxon>Spermatophyta</taxon>
        <taxon>Magnoliopsida</taxon>
        <taxon>Liliopsida</taxon>
        <taxon>Poales</taxon>
        <taxon>Poaceae</taxon>
        <taxon>BOP clade</taxon>
        <taxon>Oryzoideae</taxon>
        <taxon>Oryzeae</taxon>
        <taxon>Oryzinae</taxon>
        <taxon>Oryza</taxon>
        <taxon>Oryza sativa</taxon>
    </lineage>
</organism>
<reference evidence="12" key="4">
    <citation type="journal article" date="2008" name="Nucleic Acids Res.">
        <title>The rice annotation project database (RAP-DB): 2008 update.</title>
        <authorList>
            <consortium name="The rice annotation project (RAP)"/>
        </authorList>
    </citation>
    <scope>GENOME REANNOTATION</scope>
    <source>
        <strain evidence="12">cv. Nipponbare</strain>
    </source>
</reference>
<dbReference type="PANTHER" id="PTHR22952:SF406">
    <property type="entry name" value="OS06G0719500 PROTEIN"/>
    <property type="match status" value="1"/>
</dbReference>
<keyword evidence="3" id="KW-0805">Transcription regulation</keyword>
<evidence type="ECO:0000313" key="12">
    <source>
        <dbReference type="Proteomes" id="UP000000763"/>
    </source>
</evidence>
<evidence type="ECO:0000313" key="10">
    <source>
        <dbReference type="EMBL" id="BAD61737.1"/>
    </source>
</evidence>
<dbReference type="EMBL" id="AP003769">
    <property type="protein sequence ID" value="BAD61737.1"/>
    <property type="molecule type" value="Genomic_DNA"/>
</dbReference>
<keyword evidence="7" id="KW-0175">Coiled coil</keyword>
<protein>
    <recommendedName>
        <fullName evidence="9">BZIP domain-containing protein</fullName>
    </recommendedName>
</protein>
<keyword evidence="5" id="KW-0804">Transcription</keyword>
<evidence type="ECO:0000256" key="2">
    <source>
        <dbReference type="ARBA" id="ARBA00022682"/>
    </source>
</evidence>
<dbReference type="Proteomes" id="UP000000763">
    <property type="component" value="Chromosome 6"/>
</dbReference>
<feature type="compositionally biased region" description="Basic and acidic residues" evidence="8">
    <location>
        <begin position="83"/>
        <end position="92"/>
    </location>
</feature>
<sequence length="321" mass="35158">MVTVTEATYGDLMVTVTEATGRRVQEQVQFEGGLQVRGSSTQSKQPGQGRLQYDAYMSLGSHILLGGFCVLLRSSNSYIQRERERERARDKLSNNNQKQGALTAAVGDRIKDPAATSKKVQVQGAAMANYHHQEYYQMAAAAAVAWPREPDSPQLSIMSGCSSLFSISTLRDDDDGGGVRLAGAALPATPVSLAGIAGGASTPGGDEVDMEVRQQSGGSGDDRRTIRMMRNRESALRSRARKRAYVEELEKEVRRLVDDNLNLKKQCKEVLITNSIHKFVVLGNIPSDHRFLYSGMELKQEVAALVMPTKSSLRRTSSTQF</sequence>
<dbReference type="GO" id="GO:0003700">
    <property type="term" value="F:DNA-binding transcription factor activity"/>
    <property type="evidence" value="ECO:0007669"/>
    <property type="project" value="InterPro"/>
</dbReference>
<reference evidence="10" key="1">
    <citation type="submission" date="2001-06" db="EMBL/GenBank/DDBJ databases">
        <title>Oryza sativa nipponbare(GA3) genomic DNA, chromosome 6, PAC clone:P0541C02.</title>
        <authorList>
            <person name="Sasaki T."/>
            <person name="Matsumoto T."/>
            <person name="Yamamoto K."/>
        </authorList>
    </citation>
    <scope>NUCLEOTIDE SEQUENCE</scope>
</reference>
<feature type="coiled-coil region" evidence="7">
    <location>
        <begin position="239"/>
        <end position="266"/>
    </location>
</feature>
<dbReference type="PANTHER" id="PTHR22952">
    <property type="entry name" value="CAMP-RESPONSE ELEMENT BINDING PROTEIN-RELATED"/>
    <property type="match status" value="1"/>
</dbReference>
<dbReference type="PROSITE" id="PS50217">
    <property type="entry name" value="BZIP"/>
    <property type="match status" value="1"/>
</dbReference>
<feature type="region of interest" description="Disordered" evidence="8">
    <location>
        <begin position="83"/>
        <end position="103"/>
    </location>
</feature>
<dbReference type="AlphaFoldDB" id="Q5Z4H6"/>
<keyword evidence="4" id="KW-0238">DNA-binding</keyword>